<accession>A0ABQ6P7A1</accession>
<dbReference type="PROSITE" id="PS51257">
    <property type="entry name" value="PROKAR_LIPOPROTEIN"/>
    <property type="match status" value="1"/>
</dbReference>
<dbReference type="RefSeq" id="WP_317974812.1">
    <property type="nucleotide sequence ID" value="NZ_BTFW01000001.1"/>
</dbReference>
<reference evidence="2 3" key="1">
    <citation type="submission" date="2023-06" db="EMBL/GenBank/DDBJ databases">
        <title>Draft genome sequence of Novosphingobium sp. strain IK01.</title>
        <authorList>
            <person name="Hatamoto M."/>
            <person name="Ikarashi T."/>
            <person name="Yamaguchi T."/>
        </authorList>
    </citation>
    <scope>NUCLEOTIDE SEQUENCE [LARGE SCALE GENOMIC DNA]</scope>
    <source>
        <strain evidence="2 3">IK01</strain>
    </source>
</reference>
<evidence type="ECO:0000256" key="1">
    <source>
        <dbReference type="SAM" id="SignalP"/>
    </source>
</evidence>
<evidence type="ECO:0000313" key="2">
    <source>
        <dbReference type="EMBL" id="GMM61097.1"/>
    </source>
</evidence>
<dbReference type="Pfam" id="PF02643">
    <property type="entry name" value="DUF192"/>
    <property type="match status" value="1"/>
</dbReference>
<dbReference type="PANTHER" id="PTHR37953:SF1">
    <property type="entry name" value="UPF0127 PROTEIN MJ1496"/>
    <property type="match status" value="1"/>
</dbReference>
<comment type="caution">
    <text evidence="2">The sequence shown here is derived from an EMBL/GenBank/DDBJ whole genome shotgun (WGS) entry which is preliminary data.</text>
</comment>
<name>A0ABQ6P7A1_9SPHN</name>
<sequence length="174" mass="18216">MKQTIKTAAAGVMLALAAGVVACAPATADAGAHDKKHEKSGAAAPASVHPISGLKVVPLTISTKNGRHTFRVEVAVSEEEQAKGLMFRTQMGADEGMIFPMDPPRMAAFWMKNTVIPLDIVFIGPDHRVLNVAANAVPYDLTPLPSVDRAAGVLELNGGRAAQIGLKAGDKVVW</sequence>
<evidence type="ECO:0000313" key="3">
    <source>
        <dbReference type="Proteomes" id="UP001187221"/>
    </source>
</evidence>
<evidence type="ECO:0008006" key="4">
    <source>
        <dbReference type="Google" id="ProtNLM"/>
    </source>
</evidence>
<proteinExistence type="predicted"/>
<dbReference type="EMBL" id="BTFW01000001">
    <property type="protein sequence ID" value="GMM61097.1"/>
    <property type="molecule type" value="Genomic_DNA"/>
</dbReference>
<feature type="signal peptide" evidence="1">
    <location>
        <begin position="1"/>
        <end position="28"/>
    </location>
</feature>
<organism evidence="2 3">
    <name type="scientific">Novosphingobium pituita</name>
    <dbReference type="NCBI Taxonomy" id="3056842"/>
    <lineage>
        <taxon>Bacteria</taxon>
        <taxon>Pseudomonadati</taxon>
        <taxon>Pseudomonadota</taxon>
        <taxon>Alphaproteobacteria</taxon>
        <taxon>Sphingomonadales</taxon>
        <taxon>Sphingomonadaceae</taxon>
        <taxon>Novosphingobium</taxon>
    </lineage>
</organism>
<keyword evidence="3" id="KW-1185">Reference proteome</keyword>
<dbReference type="InterPro" id="IPR003795">
    <property type="entry name" value="DUF192"/>
</dbReference>
<dbReference type="InterPro" id="IPR038695">
    <property type="entry name" value="Saro_0823-like_sf"/>
</dbReference>
<gene>
    <name evidence="2" type="ORF">NUTIK01_18740</name>
</gene>
<dbReference type="Proteomes" id="UP001187221">
    <property type="component" value="Unassembled WGS sequence"/>
</dbReference>
<feature type="chain" id="PRO_5045715651" description="DUF192 domain-containing protein" evidence="1">
    <location>
        <begin position="29"/>
        <end position="174"/>
    </location>
</feature>
<protein>
    <recommendedName>
        <fullName evidence="4">DUF192 domain-containing protein</fullName>
    </recommendedName>
</protein>
<keyword evidence="1" id="KW-0732">Signal</keyword>
<dbReference type="Gene3D" id="2.60.120.1140">
    <property type="entry name" value="Protein of unknown function DUF192"/>
    <property type="match status" value="1"/>
</dbReference>
<dbReference type="PANTHER" id="PTHR37953">
    <property type="entry name" value="UPF0127 PROTEIN MJ1496"/>
    <property type="match status" value="1"/>
</dbReference>